<organism evidence="2 3">
    <name type="scientific">Pleurodeles waltl</name>
    <name type="common">Iberian ribbed newt</name>
    <dbReference type="NCBI Taxonomy" id="8319"/>
    <lineage>
        <taxon>Eukaryota</taxon>
        <taxon>Metazoa</taxon>
        <taxon>Chordata</taxon>
        <taxon>Craniata</taxon>
        <taxon>Vertebrata</taxon>
        <taxon>Euteleostomi</taxon>
        <taxon>Amphibia</taxon>
        <taxon>Batrachia</taxon>
        <taxon>Caudata</taxon>
        <taxon>Salamandroidea</taxon>
        <taxon>Salamandridae</taxon>
        <taxon>Pleurodelinae</taxon>
        <taxon>Pleurodeles</taxon>
    </lineage>
</organism>
<dbReference type="AlphaFoldDB" id="A0AAV7VHI7"/>
<evidence type="ECO:0000313" key="2">
    <source>
        <dbReference type="EMBL" id="KAJ1200217.1"/>
    </source>
</evidence>
<protein>
    <submittedName>
        <fullName evidence="2">Uncharacterized protein</fullName>
    </submittedName>
</protein>
<reference evidence="2" key="1">
    <citation type="journal article" date="2022" name="bioRxiv">
        <title>Sequencing and chromosome-scale assembly of the giantPleurodeles waltlgenome.</title>
        <authorList>
            <person name="Brown T."/>
            <person name="Elewa A."/>
            <person name="Iarovenko S."/>
            <person name="Subramanian E."/>
            <person name="Araus A.J."/>
            <person name="Petzold A."/>
            <person name="Susuki M."/>
            <person name="Suzuki K.-i.T."/>
            <person name="Hayashi T."/>
            <person name="Toyoda A."/>
            <person name="Oliveira C."/>
            <person name="Osipova E."/>
            <person name="Leigh N.D."/>
            <person name="Simon A."/>
            <person name="Yun M.H."/>
        </authorList>
    </citation>
    <scope>NUCLEOTIDE SEQUENCE</scope>
    <source>
        <strain evidence="2">20211129_DDA</strain>
        <tissue evidence="2">Liver</tissue>
    </source>
</reference>
<feature type="region of interest" description="Disordered" evidence="1">
    <location>
        <begin position="1"/>
        <end position="69"/>
    </location>
</feature>
<sequence>MGTHTSTKGPGVPADDECPDPEALLGTADRKVDVEPSGFFENPHRHSKRDPPSQEDVSRSPAEAIEEEDCCQQKPLEARNQEGACAKAGQALESVATPGTGSR</sequence>
<comment type="caution">
    <text evidence="2">The sequence shown here is derived from an EMBL/GenBank/DDBJ whole genome shotgun (WGS) entry which is preliminary data.</text>
</comment>
<keyword evidence="3" id="KW-1185">Reference proteome</keyword>
<evidence type="ECO:0000313" key="3">
    <source>
        <dbReference type="Proteomes" id="UP001066276"/>
    </source>
</evidence>
<dbReference type="EMBL" id="JANPWB010000003">
    <property type="protein sequence ID" value="KAJ1200217.1"/>
    <property type="molecule type" value="Genomic_DNA"/>
</dbReference>
<feature type="compositionally biased region" description="Basic and acidic residues" evidence="1">
    <location>
        <begin position="49"/>
        <end position="58"/>
    </location>
</feature>
<accession>A0AAV7VHI7</accession>
<evidence type="ECO:0000256" key="1">
    <source>
        <dbReference type="SAM" id="MobiDB-lite"/>
    </source>
</evidence>
<gene>
    <name evidence="2" type="ORF">NDU88_004043</name>
</gene>
<proteinExistence type="predicted"/>
<name>A0AAV7VHI7_PLEWA</name>
<dbReference type="Proteomes" id="UP001066276">
    <property type="component" value="Chromosome 2_1"/>
</dbReference>